<dbReference type="GO" id="GO:0016491">
    <property type="term" value="F:oxidoreductase activity"/>
    <property type="evidence" value="ECO:0007669"/>
    <property type="project" value="InterPro"/>
</dbReference>
<evidence type="ECO:0000313" key="4">
    <source>
        <dbReference type="Proteomes" id="UP001043456"/>
    </source>
</evidence>
<dbReference type="InterPro" id="IPR009799">
    <property type="entry name" value="EthD_dom"/>
</dbReference>
<evidence type="ECO:0000313" key="3">
    <source>
        <dbReference type="EMBL" id="GIJ90435.1"/>
    </source>
</evidence>
<dbReference type="InterPro" id="IPR011008">
    <property type="entry name" value="Dimeric_a/b-barrel"/>
</dbReference>
<organism evidence="3 4">
    <name type="scientific">Aspergillus pseudoviridinutans</name>
    <dbReference type="NCBI Taxonomy" id="1517512"/>
    <lineage>
        <taxon>Eukaryota</taxon>
        <taxon>Fungi</taxon>
        <taxon>Dikarya</taxon>
        <taxon>Ascomycota</taxon>
        <taxon>Pezizomycotina</taxon>
        <taxon>Eurotiomycetes</taxon>
        <taxon>Eurotiomycetidae</taxon>
        <taxon>Eurotiales</taxon>
        <taxon>Aspergillaceae</taxon>
        <taxon>Aspergillus</taxon>
        <taxon>Aspergillus subgen. Fumigati</taxon>
    </lineage>
</organism>
<dbReference type="Gene3D" id="3.30.70.100">
    <property type="match status" value="1"/>
</dbReference>
<dbReference type="SUPFAM" id="SSF54909">
    <property type="entry name" value="Dimeric alpha+beta barrel"/>
    <property type="match status" value="1"/>
</dbReference>
<proteinExistence type="inferred from homology"/>
<keyword evidence="4" id="KW-1185">Reference proteome</keyword>
<accession>A0A9P3BJH0</accession>
<comment type="similarity">
    <text evidence="1">Belongs to the tpcK family.</text>
</comment>
<dbReference type="Pfam" id="PF07110">
    <property type="entry name" value="EthD"/>
    <property type="match status" value="1"/>
</dbReference>
<feature type="domain" description="EthD" evidence="2">
    <location>
        <begin position="19"/>
        <end position="113"/>
    </location>
</feature>
<dbReference type="Proteomes" id="UP001043456">
    <property type="component" value="Unassembled WGS sequence"/>
</dbReference>
<protein>
    <recommendedName>
        <fullName evidence="2">EthD domain-containing protein</fullName>
    </recommendedName>
</protein>
<dbReference type="RefSeq" id="XP_043161181.1">
    <property type="nucleotide sequence ID" value="XM_043305246.1"/>
</dbReference>
<dbReference type="AlphaFoldDB" id="A0A9P3BJH0"/>
<name>A0A9P3BJH0_9EURO</name>
<evidence type="ECO:0000259" key="2">
    <source>
        <dbReference type="Pfam" id="PF07110"/>
    </source>
</evidence>
<dbReference type="OrthoDB" id="3454835at2759"/>
<dbReference type="EMBL" id="BHVY01000007">
    <property type="protein sequence ID" value="GIJ90435.1"/>
    <property type="molecule type" value="Genomic_DNA"/>
</dbReference>
<sequence length="138" mass="16219">MATERQLVCLTILSYRRAEISEQSYRDYMLNTHAPLVGKLLEKYGVLQWTMSHNTSMTRPMTDALHDEQFIYTADYHSVVQFVLPDIECFAKMQEDPFYVDNIKPDHERFADTEKSKFMVGYYTKLMEDGQFLWPVAG</sequence>
<gene>
    <name evidence="3" type="ORF">Asppvi_009389</name>
</gene>
<dbReference type="GeneID" id="67007999"/>
<comment type="caution">
    <text evidence="3">The sequence shown here is derived from an EMBL/GenBank/DDBJ whole genome shotgun (WGS) entry which is preliminary data.</text>
</comment>
<evidence type="ECO:0000256" key="1">
    <source>
        <dbReference type="ARBA" id="ARBA00005986"/>
    </source>
</evidence>
<reference evidence="3 4" key="1">
    <citation type="submission" date="2018-10" db="EMBL/GenBank/DDBJ databases">
        <title>Pan-genome distribution and transcriptional activeness of fungal secondary metabolism genes in Aspergillus section Fumigati.</title>
        <authorList>
            <person name="Takahashi H."/>
            <person name="Umemura M."/>
            <person name="Ninomiya A."/>
            <person name="Kusuya Y."/>
            <person name="Urayama S."/>
            <person name="Shimizu M."/>
            <person name="Watanabe A."/>
            <person name="Kamei K."/>
            <person name="Yaguchi T."/>
            <person name="Hagiwara D."/>
        </authorList>
    </citation>
    <scope>NUCLEOTIDE SEQUENCE [LARGE SCALE GENOMIC DNA]</scope>
    <source>
        <strain evidence="3 4">IFM 55266</strain>
    </source>
</reference>